<keyword evidence="7 8" id="KW-0408">Iron</keyword>
<evidence type="ECO:0000256" key="6">
    <source>
        <dbReference type="ARBA" id="ARBA00023002"/>
    </source>
</evidence>
<evidence type="ECO:0000256" key="2">
    <source>
        <dbReference type="ARBA" id="ARBA00022525"/>
    </source>
</evidence>
<dbReference type="GO" id="GO:0004601">
    <property type="term" value="F:peroxidase activity"/>
    <property type="evidence" value="ECO:0007669"/>
    <property type="project" value="UniProtKB-KW"/>
</dbReference>
<evidence type="ECO:0000313" key="11">
    <source>
        <dbReference type="EMBL" id="CAG4950662.1"/>
    </source>
</evidence>
<evidence type="ECO:0000313" key="12">
    <source>
        <dbReference type="Proteomes" id="UP000691718"/>
    </source>
</evidence>
<keyword evidence="2" id="KW-0964">Secreted</keyword>
<accession>A0A8S3WAY8</accession>
<feature type="binding site" description="axial binding residue" evidence="8">
    <location>
        <position position="548"/>
    </location>
    <ligand>
        <name>heme b</name>
        <dbReference type="ChEBI" id="CHEBI:60344"/>
    </ligand>
    <ligandPart>
        <name>Fe</name>
        <dbReference type="ChEBI" id="CHEBI:18248"/>
    </ligandPart>
</feature>
<keyword evidence="10" id="KW-0472">Membrane</keyword>
<keyword evidence="8" id="KW-0479">Metal-binding</keyword>
<keyword evidence="3" id="KW-0575">Peroxidase</keyword>
<protein>
    <submittedName>
        <fullName evidence="11">(apollo) hypothetical protein</fullName>
    </submittedName>
</protein>
<evidence type="ECO:0000256" key="9">
    <source>
        <dbReference type="SAM" id="MobiDB-lite"/>
    </source>
</evidence>
<dbReference type="CDD" id="cd09823">
    <property type="entry name" value="peroxinectin_like"/>
    <property type="match status" value="1"/>
</dbReference>
<dbReference type="InterPro" id="IPR019791">
    <property type="entry name" value="Haem_peroxidase_animal"/>
</dbReference>
<feature type="region of interest" description="Disordered" evidence="9">
    <location>
        <begin position="796"/>
        <end position="816"/>
    </location>
</feature>
<evidence type="ECO:0000256" key="5">
    <source>
        <dbReference type="ARBA" id="ARBA00022729"/>
    </source>
</evidence>
<dbReference type="OrthoDB" id="823504at2759"/>
<feature type="compositionally biased region" description="Basic residues" evidence="9">
    <location>
        <begin position="806"/>
        <end position="816"/>
    </location>
</feature>
<comment type="caution">
    <text evidence="11">The sequence shown here is derived from an EMBL/GenBank/DDBJ whole genome shotgun (WGS) entry which is preliminary data.</text>
</comment>
<dbReference type="GO" id="GO:0005576">
    <property type="term" value="C:extracellular region"/>
    <property type="evidence" value="ECO:0007669"/>
    <property type="project" value="UniProtKB-SubCell"/>
</dbReference>
<sequence length="816" mass="90155">MKHRIWVSLKQEPTVKMQRTPPSTERTPLVRPTYVFESSLSRSYQKRLRTFQCVVCILILILLSVALLVTVGYNLGLQESNNNAKEDVNSTLPNNLLPMLNMTWPLKSSPPAAWVKEQPSADDITSAVSAGKKALQQRKLMESTLAPLALDTPAARAQRATATGAGVKPLADTAFAVEHATRVLANGSNPSFRPGGVGVGPATNGSFTEPAYCRPPTTPCVISKYRTQDGTCNNLNNPLRWGVSNTPFRRVLPPDYGDGISSPRVGVNGSALPSARDVSVTVHRPSYPHDSAFTVMLAVWGQFVDHDITATALSKGENSSSLSCCNSNQTHPECFPVQLDVEDPFYQDFNLTCMEFVRSAPAPTCHFGVREQLNQATAFIDGSTVYGFTESKASQLRLGTEGKLKMLKIGPYELLPQSTDPNDGCNTVEMNALGRYCFESGDDRANENLHLTTMHLIWARQHNRVAAELHKLNPVWDDETVFQETRRIIGAQMQHITYSEFLPAILGNDVMWALNLTVQTEGYSNMYDPDLDPSIANHFSAAAFRFAHTLLPGLIRNVEVSNGSVNYVHLHDMLFNPYALYRARGPAAAVASALATPAHAADPHVTAELSNHLFERPVAVNMSWQPQSSGPCGLDLISLNIQRGRDHGLPAYPAWREHCGFSRPKNFTDLDDIFDELSRERIYKIYKSVDDIDLYTGALAEAPRGRLLGATLTCLLADQFLRLKRADRYWYETGDPDIAFTPEQLAEIRKTTLSNVICANENMLSQAQPRVMETPNDINPLVNCIELRQPNFDAWKVPGPAGVPPRKSKTTKKPKV</sequence>
<dbReference type="PROSITE" id="PS50292">
    <property type="entry name" value="PEROXIDASE_3"/>
    <property type="match status" value="1"/>
</dbReference>
<dbReference type="PANTHER" id="PTHR11475:SF141">
    <property type="entry name" value="CARDINAL"/>
    <property type="match status" value="1"/>
</dbReference>
<dbReference type="PANTHER" id="PTHR11475">
    <property type="entry name" value="OXIDASE/PEROXIDASE"/>
    <property type="match status" value="1"/>
</dbReference>
<reference evidence="11" key="1">
    <citation type="submission" date="2021-04" db="EMBL/GenBank/DDBJ databases">
        <authorList>
            <person name="Tunstrom K."/>
        </authorList>
    </citation>
    <scope>NUCLEOTIDE SEQUENCE</scope>
</reference>
<keyword evidence="12" id="KW-1185">Reference proteome</keyword>
<dbReference type="FunFam" id="1.10.640.10:FF:000003">
    <property type="entry name" value="chorion peroxidase"/>
    <property type="match status" value="1"/>
</dbReference>
<evidence type="ECO:0000256" key="3">
    <source>
        <dbReference type="ARBA" id="ARBA00022559"/>
    </source>
</evidence>
<proteinExistence type="predicted"/>
<keyword evidence="10" id="KW-1133">Transmembrane helix</keyword>
<evidence type="ECO:0000256" key="7">
    <source>
        <dbReference type="ARBA" id="ARBA00023004"/>
    </source>
</evidence>
<name>A0A8S3WAY8_PARAO</name>
<evidence type="ECO:0000256" key="8">
    <source>
        <dbReference type="PIRSR" id="PIRSR619791-2"/>
    </source>
</evidence>
<feature type="transmembrane region" description="Helical" evidence="10">
    <location>
        <begin position="51"/>
        <end position="73"/>
    </location>
</feature>
<keyword evidence="6" id="KW-0560">Oxidoreductase</keyword>
<keyword evidence="4 8" id="KW-0349">Heme</keyword>
<dbReference type="GO" id="GO:0046872">
    <property type="term" value="F:metal ion binding"/>
    <property type="evidence" value="ECO:0007669"/>
    <property type="project" value="UniProtKB-KW"/>
</dbReference>
<keyword evidence="10" id="KW-0812">Transmembrane</keyword>
<organism evidence="11 12">
    <name type="scientific">Parnassius apollo</name>
    <name type="common">Apollo butterfly</name>
    <name type="synonym">Papilio apollo</name>
    <dbReference type="NCBI Taxonomy" id="110799"/>
    <lineage>
        <taxon>Eukaryota</taxon>
        <taxon>Metazoa</taxon>
        <taxon>Ecdysozoa</taxon>
        <taxon>Arthropoda</taxon>
        <taxon>Hexapoda</taxon>
        <taxon>Insecta</taxon>
        <taxon>Pterygota</taxon>
        <taxon>Neoptera</taxon>
        <taxon>Endopterygota</taxon>
        <taxon>Lepidoptera</taxon>
        <taxon>Glossata</taxon>
        <taxon>Ditrysia</taxon>
        <taxon>Papilionoidea</taxon>
        <taxon>Papilionidae</taxon>
        <taxon>Parnassiinae</taxon>
        <taxon>Parnassini</taxon>
        <taxon>Parnassius</taxon>
        <taxon>Parnassius</taxon>
    </lineage>
</organism>
<keyword evidence="5" id="KW-0732">Signal</keyword>
<comment type="subcellular location">
    <subcellularLocation>
        <location evidence="1">Secreted</location>
    </subcellularLocation>
</comment>
<dbReference type="Pfam" id="PF03098">
    <property type="entry name" value="An_peroxidase"/>
    <property type="match status" value="1"/>
</dbReference>
<evidence type="ECO:0000256" key="4">
    <source>
        <dbReference type="ARBA" id="ARBA00022617"/>
    </source>
</evidence>
<evidence type="ECO:0000256" key="10">
    <source>
        <dbReference type="SAM" id="Phobius"/>
    </source>
</evidence>
<evidence type="ECO:0000256" key="1">
    <source>
        <dbReference type="ARBA" id="ARBA00004613"/>
    </source>
</evidence>
<dbReference type="AlphaFoldDB" id="A0A8S3WAY8"/>
<gene>
    <name evidence="11" type="ORF">PAPOLLO_LOCUS4264</name>
</gene>
<dbReference type="GO" id="GO:0022412">
    <property type="term" value="P:cellular process involved in reproduction in multicellular organism"/>
    <property type="evidence" value="ECO:0007669"/>
    <property type="project" value="UniProtKB-ARBA"/>
</dbReference>
<dbReference type="Proteomes" id="UP000691718">
    <property type="component" value="Unassembled WGS sequence"/>
</dbReference>
<dbReference type="EMBL" id="CAJQZP010000233">
    <property type="protein sequence ID" value="CAG4950662.1"/>
    <property type="molecule type" value="Genomic_DNA"/>
</dbReference>